<proteinExistence type="predicted"/>
<keyword evidence="4 8" id="KW-0812">Transmembrane</keyword>
<gene>
    <name evidence="10" type="ORF">F8O05_04070</name>
</gene>
<dbReference type="InterPro" id="IPR013685">
    <property type="entry name" value="POTRA_FtsQ_type"/>
</dbReference>
<dbReference type="PANTHER" id="PTHR37820">
    <property type="entry name" value="CELL DIVISION PROTEIN DIVIB"/>
    <property type="match status" value="1"/>
</dbReference>
<evidence type="ECO:0000259" key="9">
    <source>
        <dbReference type="PROSITE" id="PS51779"/>
    </source>
</evidence>
<protein>
    <submittedName>
        <fullName evidence="10">FtsQ-type POTRA domain-containing protein</fullName>
    </submittedName>
</protein>
<dbReference type="Gene3D" id="3.10.20.310">
    <property type="entry name" value="membrane protein fhac"/>
    <property type="match status" value="1"/>
</dbReference>
<name>A0A7J5BCP7_9MICO</name>
<dbReference type="AlphaFoldDB" id="A0A7J5BCP7"/>
<evidence type="ECO:0000256" key="2">
    <source>
        <dbReference type="ARBA" id="ARBA00022475"/>
    </source>
</evidence>
<keyword evidence="5 8" id="KW-1133">Transmembrane helix</keyword>
<organism evidence="10 11">
    <name type="scientific">Gulosibacter chungangensis</name>
    <dbReference type="NCBI Taxonomy" id="979746"/>
    <lineage>
        <taxon>Bacteria</taxon>
        <taxon>Bacillati</taxon>
        <taxon>Actinomycetota</taxon>
        <taxon>Actinomycetes</taxon>
        <taxon>Micrococcales</taxon>
        <taxon>Microbacteriaceae</taxon>
        <taxon>Gulosibacter</taxon>
    </lineage>
</organism>
<dbReference type="GO" id="GO:0051301">
    <property type="term" value="P:cell division"/>
    <property type="evidence" value="ECO:0007669"/>
    <property type="project" value="UniProtKB-KW"/>
</dbReference>
<feature type="transmembrane region" description="Helical" evidence="8">
    <location>
        <begin position="43"/>
        <end position="65"/>
    </location>
</feature>
<dbReference type="PANTHER" id="PTHR37820:SF1">
    <property type="entry name" value="CELL DIVISION PROTEIN FTSQ"/>
    <property type="match status" value="1"/>
</dbReference>
<dbReference type="PROSITE" id="PS51779">
    <property type="entry name" value="POTRA"/>
    <property type="match status" value="1"/>
</dbReference>
<feature type="domain" description="POTRA" evidence="9">
    <location>
        <begin position="69"/>
        <end position="137"/>
    </location>
</feature>
<evidence type="ECO:0000256" key="5">
    <source>
        <dbReference type="ARBA" id="ARBA00022989"/>
    </source>
</evidence>
<dbReference type="Pfam" id="PF03799">
    <property type="entry name" value="FtsQ_DivIB_C"/>
    <property type="match status" value="1"/>
</dbReference>
<reference evidence="10 11" key="1">
    <citation type="submission" date="2019-09" db="EMBL/GenBank/DDBJ databases">
        <title>Phylogeny of genus Pseudoclavibacter and closely related genus.</title>
        <authorList>
            <person name="Li Y."/>
        </authorList>
    </citation>
    <scope>NUCLEOTIDE SEQUENCE [LARGE SCALE GENOMIC DNA]</scope>
    <source>
        <strain evidence="10 11">KCTC 13959</strain>
    </source>
</reference>
<accession>A0A7J5BCP7</accession>
<evidence type="ECO:0000256" key="4">
    <source>
        <dbReference type="ARBA" id="ARBA00022692"/>
    </source>
</evidence>
<comment type="subcellular location">
    <subcellularLocation>
        <location evidence="1">Membrane</location>
    </subcellularLocation>
</comment>
<dbReference type="Pfam" id="PF08478">
    <property type="entry name" value="POTRA_1"/>
    <property type="match status" value="1"/>
</dbReference>
<dbReference type="Proteomes" id="UP000433493">
    <property type="component" value="Unassembled WGS sequence"/>
</dbReference>
<dbReference type="InterPro" id="IPR050487">
    <property type="entry name" value="FtsQ_DivIB"/>
</dbReference>
<keyword evidence="7" id="KW-0131">Cell cycle</keyword>
<dbReference type="InterPro" id="IPR005548">
    <property type="entry name" value="Cell_div_FtsQ/DivIB_C"/>
</dbReference>
<keyword evidence="2" id="KW-1003">Cell membrane</keyword>
<keyword evidence="3" id="KW-0132">Cell division</keyword>
<evidence type="ECO:0000256" key="1">
    <source>
        <dbReference type="ARBA" id="ARBA00004370"/>
    </source>
</evidence>
<evidence type="ECO:0000256" key="3">
    <source>
        <dbReference type="ARBA" id="ARBA00022618"/>
    </source>
</evidence>
<evidence type="ECO:0000313" key="11">
    <source>
        <dbReference type="Proteomes" id="UP000433493"/>
    </source>
</evidence>
<dbReference type="RefSeq" id="WP_158051489.1">
    <property type="nucleotide sequence ID" value="NZ_WBKB01000002.1"/>
</dbReference>
<dbReference type="OrthoDB" id="4793367at2"/>
<keyword evidence="6 8" id="KW-0472">Membrane</keyword>
<sequence>MGKEEPEAEERVGLFAVWRASLTRRQLERKEVRRFTRGRRRALTAWLITGGTVFFLAVFVAVAVFSPIMSVREIRVEGTENLDAEAVAEALASLEGKPLAQLTAADVGAQLEQFVLVQSYSVQRQPPSELVVQIVERIPVGVTVTDDEVTVVDAAGVSLWMDAAAVDSLPTITVAAGPDSEAFSGAAMVSLALPVDLRMQVATITASSAEDVQLTMRDGTQVLWGSVSDTPRKAEIFAALKAATEDEGVSVYDVSSPEHPVTR</sequence>
<evidence type="ECO:0000256" key="8">
    <source>
        <dbReference type="SAM" id="Phobius"/>
    </source>
</evidence>
<evidence type="ECO:0000256" key="6">
    <source>
        <dbReference type="ARBA" id="ARBA00023136"/>
    </source>
</evidence>
<dbReference type="InterPro" id="IPR034746">
    <property type="entry name" value="POTRA"/>
</dbReference>
<dbReference type="EMBL" id="WBKB01000002">
    <property type="protein sequence ID" value="KAB1643985.1"/>
    <property type="molecule type" value="Genomic_DNA"/>
</dbReference>
<evidence type="ECO:0000313" key="10">
    <source>
        <dbReference type="EMBL" id="KAB1643985.1"/>
    </source>
</evidence>
<comment type="caution">
    <text evidence="10">The sequence shown here is derived from an EMBL/GenBank/DDBJ whole genome shotgun (WGS) entry which is preliminary data.</text>
</comment>
<evidence type="ECO:0000256" key="7">
    <source>
        <dbReference type="ARBA" id="ARBA00023306"/>
    </source>
</evidence>
<dbReference type="GO" id="GO:0005886">
    <property type="term" value="C:plasma membrane"/>
    <property type="evidence" value="ECO:0007669"/>
    <property type="project" value="TreeGrafter"/>
</dbReference>
<keyword evidence="11" id="KW-1185">Reference proteome</keyword>